<dbReference type="InterPro" id="IPR055179">
    <property type="entry name" value="Tex-like_central_region"/>
</dbReference>
<dbReference type="InterPro" id="IPR023319">
    <property type="entry name" value="Tex-like_HTH_dom_sf"/>
</dbReference>
<gene>
    <name evidence="2" type="ORF">ENJ89_11840</name>
</gene>
<dbReference type="InterPro" id="IPR010994">
    <property type="entry name" value="RuvA_2-like"/>
</dbReference>
<evidence type="ECO:0000259" key="1">
    <source>
        <dbReference type="SMART" id="SM00732"/>
    </source>
</evidence>
<dbReference type="InterPro" id="IPR037027">
    <property type="entry name" value="YqgF/RNaseH-like_dom_sf"/>
</dbReference>
<feature type="non-terminal residue" evidence="2">
    <location>
        <position position="513"/>
    </location>
</feature>
<dbReference type="Gene3D" id="1.10.10.650">
    <property type="entry name" value="RuvA domain 2-like"/>
    <property type="match status" value="1"/>
</dbReference>
<dbReference type="PANTHER" id="PTHR10724:SF10">
    <property type="entry name" value="S1 RNA-BINDING DOMAIN-CONTAINING PROTEIN 1"/>
    <property type="match status" value="1"/>
</dbReference>
<dbReference type="SMART" id="SM00732">
    <property type="entry name" value="YqgFc"/>
    <property type="match status" value="1"/>
</dbReference>
<dbReference type="InterPro" id="IPR012337">
    <property type="entry name" value="RNaseH-like_sf"/>
</dbReference>
<dbReference type="GO" id="GO:0006139">
    <property type="term" value="P:nucleobase-containing compound metabolic process"/>
    <property type="evidence" value="ECO:0007669"/>
    <property type="project" value="InterPro"/>
</dbReference>
<dbReference type="InterPro" id="IPR023323">
    <property type="entry name" value="Tex-like_dom_sf"/>
</dbReference>
<dbReference type="Gene3D" id="3.30.420.140">
    <property type="entry name" value="YqgF/RNase H-like domain"/>
    <property type="match status" value="1"/>
</dbReference>
<reference evidence="2" key="1">
    <citation type="journal article" date="2020" name="mSystems">
        <title>Genome- and Community-Level Interaction Insights into Carbon Utilization and Element Cycling Functions of Hydrothermarchaeota in Hydrothermal Sediment.</title>
        <authorList>
            <person name="Zhou Z."/>
            <person name="Liu Y."/>
            <person name="Xu W."/>
            <person name="Pan J."/>
            <person name="Luo Z.H."/>
            <person name="Li M."/>
        </authorList>
    </citation>
    <scope>NUCLEOTIDE SEQUENCE [LARGE SCALE GENOMIC DNA]</scope>
    <source>
        <strain evidence="2">HyVt-527</strain>
    </source>
</reference>
<dbReference type="Pfam" id="PF12836">
    <property type="entry name" value="HHH_3"/>
    <property type="match status" value="1"/>
</dbReference>
<protein>
    <submittedName>
        <fullName evidence="2">RNA-binding transcriptional accessory protein</fullName>
    </submittedName>
</protein>
<accession>A0A7V5UG26</accession>
<dbReference type="InterPro" id="IPR032639">
    <property type="entry name" value="Tex_YqgF"/>
</dbReference>
<evidence type="ECO:0000313" key="2">
    <source>
        <dbReference type="EMBL" id="HHJ53879.1"/>
    </source>
</evidence>
<dbReference type="SUPFAM" id="SSF53098">
    <property type="entry name" value="Ribonuclease H-like"/>
    <property type="match status" value="1"/>
</dbReference>
<dbReference type="InterPro" id="IPR018974">
    <property type="entry name" value="Tex-like_N"/>
</dbReference>
<dbReference type="GO" id="GO:0003735">
    <property type="term" value="F:structural constituent of ribosome"/>
    <property type="evidence" value="ECO:0007669"/>
    <property type="project" value="TreeGrafter"/>
</dbReference>
<dbReference type="GO" id="GO:0003729">
    <property type="term" value="F:mRNA binding"/>
    <property type="evidence" value="ECO:0007669"/>
    <property type="project" value="TreeGrafter"/>
</dbReference>
<name>A0A7V5UG26_CALAY</name>
<dbReference type="PANTHER" id="PTHR10724">
    <property type="entry name" value="30S RIBOSOMAL PROTEIN S1"/>
    <property type="match status" value="1"/>
</dbReference>
<dbReference type="FunFam" id="1.10.10.650:FF:000001">
    <property type="entry name" value="S1 RNA-binding domain 1"/>
    <property type="match status" value="1"/>
</dbReference>
<dbReference type="SUPFAM" id="SSF47781">
    <property type="entry name" value="RuvA domain 2-like"/>
    <property type="match status" value="1"/>
</dbReference>
<dbReference type="EMBL" id="DROD01000746">
    <property type="protein sequence ID" value="HHJ53879.1"/>
    <property type="molecule type" value="Genomic_DNA"/>
</dbReference>
<sequence length="513" mass="57512">MTEPEMFRLIAEELNLKTIQVSNTIELLDDGNTVPFIARYRKEVTGSLDENQIRAIEDRIQYLRALEARKETILKSIEEQGKLTPELAAKIKAVTKLQELEDLYLPYKPKKRTRATVAKEKGLEPLAEMILKQEIVTGSPEEYAQPFVDPEKDVADAEQALQGARDIVAETVSDDAEIRKIIREMTFKTGLLQSEAKKVEGRTPYEMYYEFSEPVNKIRPHRILAINRGEAEGVLKVSIEVDEQRLVAAIEKNYLRNERSIFTDHLKAAIKDAYHRLIAPSIQREVRNALTEQADQHAIGIFAENLKNLLLQPPVRDKIIMGIDPGYRTGCKVAVIDRTGKYLEGATIYPHPPQNKYLEAKSIVRALANKYQVDVIAIGNGTASRETEQMVAELIKEMKDERPLAYIIVNEAGASVYSASKIAQQEFPDLEASMRGNISIARRLQDPLAELVKIDPKSIGVGLYQHDVNQRSLAKALHQVVESAVNMVGVNLNTASASLLRYVSGLTSRTAEA</sequence>
<dbReference type="InterPro" id="IPR050437">
    <property type="entry name" value="Ribos_protein_bS1-like"/>
</dbReference>
<dbReference type="SUPFAM" id="SSF158832">
    <property type="entry name" value="Tex N-terminal region-like"/>
    <property type="match status" value="1"/>
</dbReference>
<dbReference type="FunFam" id="3.30.420.140:FF:000001">
    <property type="entry name" value="RNA-binding transcriptional accessory protein"/>
    <property type="match status" value="1"/>
</dbReference>
<comment type="caution">
    <text evidence="2">The sequence shown here is derived from an EMBL/GenBank/DDBJ whole genome shotgun (WGS) entry which is preliminary data.</text>
</comment>
<dbReference type="Pfam" id="PF16921">
    <property type="entry name" value="Tex_YqgF"/>
    <property type="match status" value="1"/>
</dbReference>
<dbReference type="Pfam" id="PF09371">
    <property type="entry name" value="Tex_N"/>
    <property type="match status" value="1"/>
</dbReference>
<dbReference type="Proteomes" id="UP000886124">
    <property type="component" value="Unassembled WGS sequence"/>
</dbReference>
<feature type="domain" description="YqgF/RNase H-like" evidence="1">
    <location>
        <begin position="318"/>
        <end position="418"/>
    </location>
</feature>
<organism evidence="2">
    <name type="scientific">Caldithrix abyssi</name>
    <dbReference type="NCBI Taxonomy" id="187145"/>
    <lineage>
        <taxon>Bacteria</taxon>
        <taxon>Pseudomonadati</taxon>
        <taxon>Calditrichota</taxon>
        <taxon>Calditrichia</taxon>
        <taxon>Calditrichales</taxon>
        <taxon>Calditrichaceae</taxon>
        <taxon>Caldithrix</taxon>
    </lineage>
</organism>
<dbReference type="Pfam" id="PF22706">
    <property type="entry name" value="Tex_central_region"/>
    <property type="match status" value="1"/>
</dbReference>
<dbReference type="AlphaFoldDB" id="A0A7V5UG26"/>
<dbReference type="Gene3D" id="1.10.3500.10">
    <property type="entry name" value="Tex N-terminal region-like"/>
    <property type="match status" value="1"/>
</dbReference>
<proteinExistence type="predicted"/>
<dbReference type="GO" id="GO:0006412">
    <property type="term" value="P:translation"/>
    <property type="evidence" value="ECO:0007669"/>
    <property type="project" value="TreeGrafter"/>
</dbReference>
<dbReference type="InterPro" id="IPR006641">
    <property type="entry name" value="YqgF/RNaseH-like_dom"/>
</dbReference>